<evidence type="ECO:0000313" key="4">
    <source>
        <dbReference type="Proteomes" id="UP001162131"/>
    </source>
</evidence>
<dbReference type="InterPro" id="IPR022122">
    <property type="entry name" value="DUF3657"/>
</dbReference>
<dbReference type="Proteomes" id="UP001162131">
    <property type="component" value="Unassembled WGS sequence"/>
</dbReference>
<feature type="domain" description="DUF676" evidence="2">
    <location>
        <begin position="416"/>
        <end position="600"/>
    </location>
</feature>
<dbReference type="AlphaFoldDB" id="A0AAU9J790"/>
<protein>
    <recommendedName>
        <fullName evidence="2">DUF676 domain-containing protein</fullName>
    </recommendedName>
</protein>
<evidence type="ECO:0000313" key="3">
    <source>
        <dbReference type="EMBL" id="CAG9321145.1"/>
    </source>
</evidence>
<keyword evidence="4" id="KW-1185">Reference proteome</keyword>
<proteinExistence type="inferred from homology"/>
<name>A0AAU9J790_9CILI</name>
<dbReference type="PANTHER" id="PTHR12482">
    <property type="entry name" value="LIPASE ROG1-RELATED-RELATED"/>
    <property type="match status" value="1"/>
</dbReference>
<comment type="similarity">
    <text evidence="1">Belongs to the FAM135 family.</text>
</comment>
<dbReference type="Pfam" id="PF12394">
    <property type="entry name" value="DUF3657"/>
    <property type="match status" value="1"/>
</dbReference>
<comment type="caution">
    <text evidence="3">The sequence shown here is derived from an EMBL/GenBank/DDBJ whole genome shotgun (WGS) entry which is preliminary data.</text>
</comment>
<dbReference type="PANTHER" id="PTHR12482:SF5">
    <property type="entry name" value="DUF676 DOMAIN-CONTAINING PROTEIN"/>
    <property type="match status" value="1"/>
</dbReference>
<dbReference type="Pfam" id="PF05057">
    <property type="entry name" value="DUF676"/>
    <property type="match status" value="1"/>
</dbReference>
<accession>A0AAU9J790</accession>
<evidence type="ECO:0000259" key="2">
    <source>
        <dbReference type="Pfam" id="PF05057"/>
    </source>
</evidence>
<dbReference type="InterPro" id="IPR029058">
    <property type="entry name" value="AB_hydrolase_fold"/>
</dbReference>
<dbReference type="InterPro" id="IPR007751">
    <property type="entry name" value="DUF676_lipase-like"/>
</dbReference>
<gene>
    <name evidence="3" type="ORF">BSTOLATCC_MIC27713</name>
</gene>
<evidence type="ECO:0000256" key="1">
    <source>
        <dbReference type="ARBA" id="ARBA00007949"/>
    </source>
</evidence>
<reference evidence="3" key="1">
    <citation type="submission" date="2021-09" db="EMBL/GenBank/DDBJ databases">
        <authorList>
            <consortium name="AG Swart"/>
            <person name="Singh M."/>
            <person name="Singh A."/>
            <person name="Seah K."/>
            <person name="Emmerich C."/>
        </authorList>
    </citation>
    <scope>NUCLEOTIDE SEQUENCE</scope>
    <source>
        <strain evidence="3">ATCC30299</strain>
    </source>
</reference>
<sequence length="677" mass="77915">MPANGIFEAIVHLDSFRNIDLFFKGFYYIECKAYFTMPGNNRLYACPQVIHQSDDVSHYYEHNILNPQMLDSDNLYRSKVFLIKYCQEIVNLSEIVVFRAEFEMTRPNRDIPLIVETKLFFSEPSNAIPDEELLDTMRDPSRFTQFKQVGLNKLKINRPIFGINQMMPVSFSEFYSSVLKVSIHTMLVDFKFNNGYDSIFPKNDTSLSSEKLDRLYEEHVLHLTIIHNKIRNYVLKAINDTEIENLSDCVTEEISLPIWVDNINEDDLFLVPEEGVSRCLFSKYVKTRNKYELFRFILNELREVVSSLCVIKHAFIEVMRVRSTYIIGKFEIQHNEAIKNFWSQFICIEKKLFPCELFSDSDINLVHSEMTIAMRKAVFYKGDPDIIDTSCMENVPIIFEEVYENLESSSENKYSQSESHLFVLVHGLSGSFIDMKKIRDTIGLAFPNAEFLMSRANEKNTMGSIKDMGFLLAQEVISYVHLQNSFKIKRISFIGHSLGGIIIRAALEHLEIYKEKMNIFISLCSPHLGSIYGDSKLVGAGCWLLRMSKKNVSIQQLALKDTEDPRNSFIYRLAFDPCIGWFKKIFLVSSLQDGYVPFQSARIEAGKGVFKDDTLQLEMASAIMSNINAEAVYRIDSIFDIPEISLGNLIGRAAHVQAIDCAALFKMLISIHYSVFA</sequence>
<dbReference type="EMBL" id="CAJZBQ010000027">
    <property type="protein sequence ID" value="CAG9321145.1"/>
    <property type="molecule type" value="Genomic_DNA"/>
</dbReference>
<dbReference type="InterPro" id="IPR044294">
    <property type="entry name" value="Lipase-like"/>
</dbReference>
<dbReference type="Gene3D" id="3.40.50.1820">
    <property type="entry name" value="alpha/beta hydrolase"/>
    <property type="match status" value="1"/>
</dbReference>
<dbReference type="SUPFAM" id="SSF53474">
    <property type="entry name" value="alpha/beta-Hydrolases"/>
    <property type="match status" value="1"/>
</dbReference>
<organism evidence="3 4">
    <name type="scientific">Blepharisma stoltei</name>
    <dbReference type="NCBI Taxonomy" id="1481888"/>
    <lineage>
        <taxon>Eukaryota</taxon>
        <taxon>Sar</taxon>
        <taxon>Alveolata</taxon>
        <taxon>Ciliophora</taxon>
        <taxon>Postciliodesmatophora</taxon>
        <taxon>Heterotrichea</taxon>
        <taxon>Heterotrichida</taxon>
        <taxon>Blepharismidae</taxon>
        <taxon>Blepharisma</taxon>
    </lineage>
</organism>